<protein>
    <submittedName>
        <fullName evidence="4">Unannotated protein</fullName>
    </submittedName>
</protein>
<dbReference type="InterPro" id="IPR008284">
    <property type="entry name" value="MoCF_biosynth_CS"/>
</dbReference>
<dbReference type="InterPro" id="IPR051920">
    <property type="entry name" value="MPT_Adenylyltrnsfr/MoaC-Rel"/>
</dbReference>
<dbReference type="InterPro" id="IPR036425">
    <property type="entry name" value="MoaB/Mog-like_dom_sf"/>
</dbReference>
<evidence type="ECO:0000259" key="3">
    <source>
        <dbReference type="SMART" id="SM00852"/>
    </source>
</evidence>
<dbReference type="NCBIfam" id="TIGR00177">
    <property type="entry name" value="molyb_syn"/>
    <property type="match status" value="1"/>
</dbReference>
<dbReference type="CDD" id="cd00886">
    <property type="entry name" value="MogA_MoaB"/>
    <property type="match status" value="1"/>
</dbReference>
<dbReference type="SUPFAM" id="SSF53218">
    <property type="entry name" value="Molybdenum cofactor biosynthesis proteins"/>
    <property type="match status" value="1"/>
</dbReference>
<name>A0A6J6SPB6_9ZZZZ</name>
<accession>A0A6J6SPB6</accession>
<evidence type="ECO:0000313" key="6">
    <source>
        <dbReference type="EMBL" id="CAB4975224.1"/>
    </source>
</evidence>
<dbReference type="SMART" id="SM00852">
    <property type="entry name" value="MoCF_biosynth"/>
    <property type="match status" value="1"/>
</dbReference>
<dbReference type="EMBL" id="CAFBOF010000012">
    <property type="protein sequence ID" value="CAB4975224.1"/>
    <property type="molecule type" value="Genomic_DNA"/>
</dbReference>
<dbReference type="PANTHER" id="PTHR43764:SF1">
    <property type="entry name" value="MOLYBDOPTERIN MOLYBDOTRANSFERASE"/>
    <property type="match status" value="1"/>
</dbReference>
<evidence type="ECO:0000313" key="5">
    <source>
        <dbReference type="EMBL" id="CAB4915821.1"/>
    </source>
</evidence>
<reference evidence="4" key="1">
    <citation type="submission" date="2020-05" db="EMBL/GenBank/DDBJ databases">
        <authorList>
            <person name="Chiriac C."/>
            <person name="Salcher M."/>
            <person name="Ghai R."/>
            <person name="Kavagutti S V."/>
        </authorList>
    </citation>
    <scope>NUCLEOTIDE SEQUENCE</scope>
</reference>
<evidence type="ECO:0000313" key="7">
    <source>
        <dbReference type="EMBL" id="CAB5024304.1"/>
    </source>
</evidence>
<dbReference type="PROSITE" id="PS01078">
    <property type="entry name" value="MOCF_BIOSYNTHESIS_1"/>
    <property type="match status" value="1"/>
</dbReference>
<evidence type="ECO:0000256" key="2">
    <source>
        <dbReference type="ARBA" id="ARBA00023150"/>
    </source>
</evidence>
<dbReference type="EMBL" id="CAFBPQ010000023">
    <property type="protein sequence ID" value="CAB5024304.1"/>
    <property type="molecule type" value="Genomic_DNA"/>
</dbReference>
<keyword evidence="2" id="KW-0501">Molybdenum cofactor biosynthesis</keyword>
<evidence type="ECO:0000256" key="1">
    <source>
        <dbReference type="ARBA" id="ARBA00005046"/>
    </source>
</evidence>
<dbReference type="GO" id="GO:0006777">
    <property type="term" value="P:Mo-molybdopterin cofactor biosynthetic process"/>
    <property type="evidence" value="ECO:0007669"/>
    <property type="project" value="UniProtKB-KW"/>
</dbReference>
<evidence type="ECO:0000313" key="4">
    <source>
        <dbReference type="EMBL" id="CAB4736009.1"/>
    </source>
</evidence>
<sequence>MTNKSFSAKVLTVSDGVSQGTREDKSGVALVGYLEEKGFLVVEHRVCADGVESVSSALRDLVTGFAGVVLTTGGTGMGPRDLTPEGTNLVIERSAPGLAEAIRRVSDLDDRNYGMLSRGVCGTSGSALICNLPGSPLGAVESLGTIEPAIAHALDLLAGGHPH</sequence>
<dbReference type="Pfam" id="PF00994">
    <property type="entry name" value="MoCF_biosynth"/>
    <property type="match status" value="1"/>
</dbReference>
<organism evidence="4">
    <name type="scientific">freshwater metagenome</name>
    <dbReference type="NCBI Taxonomy" id="449393"/>
    <lineage>
        <taxon>unclassified sequences</taxon>
        <taxon>metagenomes</taxon>
        <taxon>ecological metagenomes</taxon>
    </lineage>
</organism>
<dbReference type="PANTHER" id="PTHR43764">
    <property type="entry name" value="MOLYBDENUM COFACTOR BIOSYNTHESIS"/>
    <property type="match status" value="1"/>
</dbReference>
<gene>
    <name evidence="4" type="ORF">UFOPK2683_01590</name>
    <name evidence="5" type="ORF">UFOPK3605_01403</name>
    <name evidence="6" type="ORF">UFOPK3897_00768</name>
    <name evidence="7" type="ORF">UFOPK4121_00852</name>
</gene>
<comment type="pathway">
    <text evidence="1">Cofactor biosynthesis; molybdopterin biosynthesis.</text>
</comment>
<dbReference type="EMBL" id="CAEZYK010000136">
    <property type="protein sequence ID" value="CAB4736009.1"/>
    <property type="molecule type" value="Genomic_DNA"/>
</dbReference>
<dbReference type="EMBL" id="CAFBMM010000096">
    <property type="protein sequence ID" value="CAB4915821.1"/>
    <property type="molecule type" value="Genomic_DNA"/>
</dbReference>
<feature type="domain" description="MoaB/Mog" evidence="3">
    <location>
        <begin position="9"/>
        <end position="153"/>
    </location>
</feature>
<dbReference type="AlphaFoldDB" id="A0A6J6SPB6"/>
<dbReference type="InterPro" id="IPR001453">
    <property type="entry name" value="MoaB/Mog_dom"/>
</dbReference>
<dbReference type="Gene3D" id="3.40.980.10">
    <property type="entry name" value="MoaB/Mog-like domain"/>
    <property type="match status" value="1"/>
</dbReference>
<proteinExistence type="predicted"/>